<evidence type="ECO:0000313" key="8">
    <source>
        <dbReference type="Proteomes" id="UP000826661"/>
    </source>
</evidence>
<dbReference type="GO" id="GO:0000981">
    <property type="term" value="F:DNA-binding transcription factor activity, RNA polymerase II-specific"/>
    <property type="evidence" value="ECO:0007669"/>
    <property type="project" value="InterPro"/>
</dbReference>
<dbReference type="GO" id="GO:0000978">
    <property type="term" value="F:RNA polymerase II cis-regulatory region sequence-specific DNA binding"/>
    <property type="evidence" value="ECO:0007669"/>
    <property type="project" value="TreeGrafter"/>
</dbReference>
<keyword evidence="3" id="KW-0804">Transcription</keyword>
<dbReference type="InterPro" id="IPR007219">
    <property type="entry name" value="XnlR_reg_dom"/>
</dbReference>
<gene>
    <name evidence="7" type="ORF">H0G86_000196</name>
</gene>
<dbReference type="SMART" id="SM00066">
    <property type="entry name" value="GAL4"/>
    <property type="match status" value="1"/>
</dbReference>
<feature type="region of interest" description="Disordered" evidence="5">
    <location>
        <begin position="1"/>
        <end position="26"/>
    </location>
</feature>
<evidence type="ECO:0000256" key="1">
    <source>
        <dbReference type="ARBA" id="ARBA00022723"/>
    </source>
</evidence>
<evidence type="ECO:0000256" key="5">
    <source>
        <dbReference type="SAM" id="MobiDB-lite"/>
    </source>
</evidence>
<dbReference type="EMBL" id="CP075864">
    <property type="protein sequence ID" value="QYS92799.1"/>
    <property type="molecule type" value="Genomic_DNA"/>
</dbReference>
<dbReference type="CDD" id="cd12148">
    <property type="entry name" value="fungal_TF_MHR"/>
    <property type="match status" value="1"/>
</dbReference>
<dbReference type="GO" id="GO:0008270">
    <property type="term" value="F:zinc ion binding"/>
    <property type="evidence" value="ECO:0007669"/>
    <property type="project" value="InterPro"/>
</dbReference>
<dbReference type="CDD" id="cd00067">
    <property type="entry name" value="GAL4"/>
    <property type="match status" value="1"/>
</dbReference>
<dbReference type="SUPFAM" id="SSF57701">
    <property type="entry name" value="Zn2/Cys6 DNA-binding domain"/>
    <property type="match status" value="1"/>
</dbReference>
<keyword evidence="4" id="KW-0539">Nucleus</keyword>
<keyword evidence="2" id="KW-0805">Transcription regulation</keyword>
<accession>A0A8G0L280</accession>
<feature type="compositionally biased region" description="Low complexity" evidence="5">
    <location>
        <begin position="132"/>
        <end position="144"/>
    </location>
</feature>
<name>A0A8G0L280_9HYPO</name>
<keyword evidence="8" id="KW-1185">Reference proteome</keyword>
<dbReference type="AlphaFoldDB" id="A0A8G0L280"/>
<dbReference type="PANTHER" id="PTHR47424">
    <property type="entry name" value="REGULATORY PROTEIN GAL4"/>
    <property type="match status" value="1"/>
</dbReference>
<proteinExistence type="predicted"/>
<sequence length="766" mass="85999">MPAQKTSPTRRKKRATADDTDSEPRKRRARYALRACCDCKRRKVRCDGHLPCEHCQSRSIQCIYDTDPKLLANCACDALNQRDDCVEHKNDSTEDTSEIGRLARVVENMQSQINVLIELNKGPSNGQGGHPSSTLDTKSSPSSSCSVRSCSESAYEQDSAKHSSPRYWGATSSDYTLNVVRFCIRPVESQLGYSCRHRKIACYSPDPTPDNYEGVEETSESRQRMSACFCSDCTRCLRKLGKARALQLIDVYQEVIGHLHPVVNIKQQKSELDTIYAYLESAQEAANTYPEIEQDSLDITKIVLSIALLAQTTGQSDIASALYNSVQNRIQDAMTSDTKNIQSVVLTLLAAICHFFHDDVQLAWRMGGISGRMAMELGLHHRDARQRAEDESSDHGMITNILWSIVILDRLWSCSIGLPQNFQDADFAKSLPEPVEAPYLKAMVPYASFTPRLWDHNSRLLTADALENEDLFDVTNIQIDQWKERYLTGLSFVHPKDRLANSRPQSLPTLLYLRANLLRGLVVTSYFLSCSRLIGKKQMAQSGAEVACDTITVLWDLHKTTNIYHKQHPFFQHFLASSVALLFLVIMHESDSEENSITSIGERFDLKALSTSISRASNLAEAYSDASSASERLWNRMKSMRERLSRLGIYYTGEYSKQDEIRLLKQLDNHIPKRKSPLQVYSAGLASRMTDIALFDNPTVRPCSLNILNSNGALDYLTSDPIFGLGEGISSTDCGTDAYLHDIPVFEPDMDNQTWKELGAIFSNGL</sequence>
<organism evidence="7 8">
    <name type="scientific">Trichoderma simmonsii</name>
    <dbReference type="NCBI Taxonomy" id="1491479"/>
    <lineage>
        <taxon>Eukaryota</taxon>
        <taxon>Fungi</taxon>
        <taxon>Dikarya</taxon>
        <taxon>Ascomycota</taxon>
        <taxon>Pezizomycotina</taxon>
        <taxon>Sordariomycetes</taxon>
        <taxon>Hypocreomycetidae</taxon>
        <taxon>Hypocreales</taxon>
        <taxon>Hypocreaceae</taxon>
        <taxon>Trichoderma</taxon>
    </lineage>
</organism>
<reference evidence="7 8" key="1">
    <citation type="journal article" date="2021" name="BMC Genomics">
        <title>Telomere-to-telomere genome assembly of asparaginase-producing Trichoderma simmonsii.</title>
        <authorList>
            <person name="Chung D."/>
            <person name="Kwon Y.M."/>
            <person name="Yang Y."/>
        </authorList>
    </citation>
    <scope>NUCLEOTIDE SEQUENCE [LARGE SCALE GENOMIC DNA]</scope>
    <source>
        <strain evidence="7 8">GH-Sj1</strain>
    </source>
</reference>
<dbReference type="Gene3D" id="4.10.240.10">
    <property type="entry name" value="Zn(2)-C6 fungal-type DNA-binding domain"/>
    <property type="match status" value="1"/>
</dbReference>
<evidence type="ECO:0000256" key="2">
    <source>
        <dbReference type="ARBA" id="ARBA00023015"/>
    </source>
</evidence>
<keyword evidence="1" id="KW-0479">Metal-binding</keyword>
<evidence type="ECO:0000256" key="3">
    <source>
        <dbReference type="ARBA" id="ARBA00023163"/>
    </source>
</evidence>
<feature type="region of interest" description="Disordered" evidence="5">
    <location>
        <begin position="120"/>
        <end position="144"/>
    </location>
</feature>
<dbReference type="GO" id="GO:0005634">
    <property type="term" value="C:nucleus"/>
    <property type="evidence" value="ECO:0007669"/>
    <property type="project" value="TreeGrafter"/>
</dbReference>
<evidence type="ECO:0000256" key="4">
    <source>
        <dbReference type="ARBA" id="ARBA00023242"/>
    </source>
</evidence>
<dbReference type="Pfam" id="PF04082">
    <property type="entry name" value="Fungal_trans"/>
    <property type="match status" value="1"/>
</dbReference>
<dbReference type="Proteomes" id="UP000826661">
    <property type="component" value="Chromosome I"/>
</dbReference>
<protein>
    <submittedName>
        <fullName evidence="7">Zn(2)-C6 fungal-type domain-containing protein</fullName>
    </submittedName>
</protein>
<dbReference type="InterPro" id="IPR036864">
    <property type="entry name" value="Zn2-C6_fun-type_DNA-bd_sf"/>
</dbReference>
<dbReference type="Pfam" id="PF00172">
    <property type="entry name" value="Zn_clus"/>
    <property type="match status" value="1"/>
</dbReference>
<dbReference type="PANTHER" id="PTHR47424:SF5">
    <property type="entry name" value="ZN(II)2CYS6 TRANSCRIPTION FACTOR (EUROFUNG)"/>
    <property type="match status" value="1"/>
</dbReference>
<evidence type="ECO:0000259" key="6">
    <source>
        <dbReference type="PROSITE" id="PS50048"/>
    </source>
</evidence>
<dbReference type="PROSITE" id="PS50048">
    <property type="entry name" value="ZN2_CY6_FUNGAL_2"/>
    <property type="match status" value="1"/>
</dbReference>
<dbReference type="SMART" id="SM00906">
    <property type="entry name" value="Fungal_trans"/>
    <property type="match status" value="1"/>
</dbReference>
<dbReference type="GO" id="GO:0006351">
    <property type="term" value="P:DNA-templated transcription"/>
    <property type="evidence" value="ECO:0007669"/>
    <property type="project" value="InterPro"/>
</dbReference>
<dbReference type="InterPro" id="IPR051127">
    <property type="entry name" value="Fungal_SecMet_Regulators"/>
</dbReference>
<dbReference type="GO" id="GO:0000435">
    <property type="term" value="P:positive regulation of transcription from RNA polymerase II promoter by galactose"/>
    <property type="evidence" value="ECO:0007669"/>
    <property type="project" value="TreeGrafter"/>
</dbReference>
<dbReference type="InterPro" id="IPR001138">
    <property type="entry name" value="Zn2Cys6_DnaBD"/>
</dbReference>
<dbReference type="PROSITE" id="PS00463">
    <property type="entry name" value="ZN2_CY6_FUNGAL_1"/>
    <property type="match status" value="1"/>
</dbReference>
<feature type="domain" description="Zn(2)-C6 fungal-type" evidence="6">
    <location>
        <begin position="35"/>
        <end position="64"/>
    </location>
</feature>
<evidence type="ECO:0000313" key="7">
    <source>
        <dbReference type="EMBL" id="QYS92799.1"/>
    </source>
</evidence>